<feature type="region of interest" description="Disordered" evidence="1">
    <location>
        <begin position="1"/>
        <end position="22"/>
    </location>
</feature>
<feature type="region of interest" description="Disordered" evidence="1">
    <location>
        <begin position="89"/>
        <end position="112"/>
    </location>
</feature>
<gene>
    <name evidence="2" type="ORF">GCM10025862_35430</name>
    <name evidence="3" type="ORF">GCM10025862_41810</name>
    <name evidence="4" type="ORF">GCM10025862_42280</name>
</gene>
<dbReference type="EMBL" id="BSUJ01000001">
    <property type="protein sequence ID" value="GMA21522.1"/>
    <property type="molecule type" value="Genomic_DNA"/>
</dbReference>
<dbReference type="EMBL" id="BSUJ01000007">
    <property type="protein sequence ID" value="GMA22205.1"/>
    <property type="molecule type" value="Genomic_DNA"/>
</dbReference>
<accession>A0ABQ6HV34</accession>
<sequence length="112" mass="11930">MAAWTGVDVHLPPTQSNAGAATRVATRQDRLLDGVAEASAAPTKQKIRTRWDVVAMPTSDGSANTIDSPHRDHHSVCMSAETTSPAVRLPQSLLPGGEERVESSRVVYDGPE</sequence>
<evidence type="ECO:0000313" key="3">
    <source>
        <dbReference type="EMBL" id="GMA22158.1"/>
    </source>
</evidence>
<evidence type="ECO:0000313" key="5">
    <source>
        <dbReference type="Proteomes" id="UP001157109"/>
    </source>
</evidence>
<comment type="caution">
    <text evidence="4">The sequence shown here is derived from an EMBL/GenBank/DDBJ whole genome shotgun (WGS) entry which is preliminary data.</text>
</comment>
<proteinExistence type="predicted"/>
<name>A0ABQ6HV34_9MICO</name>
<dbReference type="EMBL" id="BSUJ01000006">
    <property type="protein sequence ID" value="GMA22158.1"/>
    <property type="molecule type" value="Genomic_DNA"/>
</dbReference>
<reference evidence="4" key="3">
    <citation type="submission" date="2023-02" db="EMBL/GenBank/DDBJ databases">
        <authorList>
            <person name="Sun Q."/>
            <person name="Mori K."/>
        </authorList>
    </citation>
    <scope>NUCLEOTIDE SEQUENCE</scope>
    <source>
        <strain evidence="4">NBRC 105830</strain>
    </source>
</reference>
<evidence type="ECO:0000256" key="1">
    <source>
        <dbReference type="SAM" id="MobiDB-lite"/>
    </source>
</evidence>
<reference evidence="5" key="2">
    <citation type="journal article" date="2019" name="Int. J. Syst. Evol. Microbiol.">
        <title>The Global Catalogue of Microorganisms (GCM) 10K type strain sequencing project: providing services to taxonomists for standard genome sequencing and annotation.</title>
        <authorList>
            <consortium name="The Broad Institute Genomics Platform"/>
            <consortium name="The Broad Institute Genome Sequencing Center for Infectious Disease"/>
            <person name="Wu L."/>
            <person name="Ma J."/>
        </authorList>
    </citation>
    <scope>NUCLEOTIDE SEQUENCE [LARGE SCALE GENOMIC DNA]</scope>
    <source>
        <strain evidence="5">NBRC 105830</strain>
    </source>
</reference>
<keyword evidence="5" id="KW-1185">Reference proteome</keyword>
<protein>
    <submittedName>
        <fullName evidence="4">Uncharacterized protein</fullName>
    </submittedName>
</protein>
<evidence type="ECO:0000313" key="4">
    <source>
        <dbReference type="EMBL" id="GMA22205.1"/>
    </source>
</evidence>
<organism evidence="4 5">
    <name type="scientific">Arsenicicoccus piscis</name>
    <dbReference type="NCBI Taxonomy" id="673954"/>
    <lineage>
        <taxon>Bacteria</taxon>
        <taxon>Bacillati</taxon>
        <taxon>Actinomycetota</taxon>
        <taxon>Actinomycetes</taxon>
        <taxon>Micrococcales</taxon>
        <taxon>Intrasporangiaceae</taxon>
        <taxon>Arsenicicoccus</taxon>
    </lineage>
</organism>
<dbReference type="Proteomes" id="UP001157109">
    <property type="component" value="Unassembled WGS sequence"/>
</dbReference>
<evidence type="ECO:0000313" key="2">
    <source>
        <dbReference type="EMBL" id="GMA21522.1"/>
    </source>
</evidence>
<reference evidence="4" key="1">
    <citation type="journal article" date="2014" name="Int. J. Syst. Evol. Microbiol.">
        <title>Complete genome of a new Firmicutes species belonging to the dominant human colonic microbiota ('Ruminococcus bicirculans') reveals two chromosomes and a selective capacity to utilize plant glucans.</title>
        <authorList>
            <consortium name="NISC Comparative Sequencing Program"/>
            <person name="Wegmann U."/>
            <person name="Louis P."/>
            <person name="Goesmann A."/>
            <person name="Henrissat B."/>
            <person name="Duncan S.H."/>
            <person name="Flint H.J."/>
        </authorList>
    </citation>
    <scope>NUCLEOTIDE SEQUENCE</scope>
    <source>
        <strain evidence="4">NBRC 105830</strain>
    </source>
</reference>